<keyword evidence="2 7" id="KW-0813">Transport</keyword>
<dbReference type="GO" id="GO:0005886">
    <property type="term" value="C:plasma membrane"/>
    <property type="evidence" value="ECO:0007669"/>
    <property type="project" value="UniProtKB-SubCell"/>
</dbReference>
<dbReference type="Gene3D" id="1.10.3720.10">
    <property type="entry name" value="MetI-like"/>
    <property type="match status" value="1"/>
</dbReference>
<evidence type="ECO:0000256" key="3">
    <source>
        <dbReference type="ARBA" id="ARBA00022475"/>
    </source>
</evidence>
<dbReference type="PANTHER" id="PTHR43744">
    <property type="entry name" value="ABC TRANSPORTER PERMEASE PROTEIN MG189-RELATED-RELATED"/>
    <property type="match status" value="1"/>
</dbReference>
<feature type="transmembrane region" description="Helical" evidence="7">
    <location>
        <begin position="247"/>
        <end position="266"/>
    </location>
</feature>
<evidence type="ECO:0000256" key="5">
    <source>
        <dbReference type="ARBA" id="ARBA00022989"/>
    </source>
</evidence>
<evidence type="ECO:0000256" key="2">
    <source>
        <dbReference type="ARBA" id="ARBA00022448"/>
    </source>
</evidence>
<comment type="caution">
    <text evidence="9">The sequence shown here is derived from an EMBL/GenBank/DDBJ whole genome shotgun (WGS) entry which is preliminary data.</text>
</comment>
<dbReference type="CDD" id="cd06261">
    <property type="entry name" value="TM_PBP2"/>
    <property type="match status" value="1"/>
</dbReference>
<sequence>MSMKNRHVLGEAVRHLILIILALYTLAPLLFLFVNAFKSNNEIIASPVALPEHWTLQYIKTAMEAINFGKALGLTFIITFFSILLLVIVSSFAAWAMVRSKTILSNIVFLCFTAAMLVPFQSLMYPLLSVFEKMGLKNVQGLILMYGGFGLSMSVFLYHGFIKSVPASLEEAAVLDGANLFQMFFKVVFPLLKGTTVTVIVLNGMWIWNDYLLPFLVIGNKTGSKTLTLELYFAKLTSGQYGNPWELIFPAVFVTIIPIIILYIFLQKYIVAGVSEGAVKM</sequence>
<feature type="transmembrane region" description="Helical" evidence="7">
    <location>
        <begin position="103"/>
        <end position="123"/>
    </location>
</feature>
<feature type="transmembrane region" description="Helical" evidence="7">
    <location>
        <begin position="183"/>
        <end position="208"/>
    </location>
</feature>
<comment type="subcellular location">
    <subcellularLocation>
        <location evidence="1 7">Cell membrane</location>
        <topology evidence="1 7">Multi-pass membrane protein</topology>
    </subcellularLocation>
</comment>
<reference evidence="9 10" key="1">
    <citation type="submission" date="2021-10" db="EMBL/GenBank/DDBJ databases">
        <title>Anaerobic single-cell dispensing facilitates the cultivation of human gut bacteria.</title>
        <authorList>
            <person name="Afrizal A."/>
        </authorList>
    </citation>
    <scope>NUCLEOTIDE SEQUENCE [LARGE SCALE GENOMIC DNA]</scope>
    <source>
        <strain evidence="9 10">CLA-AA-H277</strain>
    </source>
</reference>
<dbReference type="SUPFAM" id="SSF161098">
    <property type="entry name" value="MetI-like"/>
    <property type="match status" value="1"/>
</dbReference>
<evidence type="ECO:0000256" key="6">
    <source>
        <dbReference type="ARBA" id="ARBA00023136"/>
    </source>
</evidence>
<dbReference type="InterPro" id="IPR000515">
    <property type="entry name" value="MetI-like"/>
</dbReference>
<protein>
    <submittedName>
        <fullName evidence="9">Carbohydrate ABC transporter permease</fullName>
    </submittedName>
</protein>
<evidence type="ECO:0000259" key="8">
    <source>
        <dbReference type="PROSITE" id="PS50928"/>
    </source>
</evidence>
<evidence type="ECO:0000313" key="9">
    <source>
        <dbReference type="EMBL" id="MCC2189448.1"/>
    </source>
</evidence>
<keyword evidence="3" id="KW-1003">Cell membrane</keyword>
<dbReference type="AlphaFoldDB" id="A0AAE3J5U6"/>
<keyword evidence="5 7" id="KW-1133">Transmembrane helix</keyword>
<dbReference type="RefSeq" id="WP_178046432.1">
    <property type="nucleotide sequence ID" value="NZ_JAJEPR010000008.1"/>
</dbReference>
<dbReference type="PANTHER" id="PTHR43744:SF3">
    <property type="entry name" value="LACTOSE TRANSPORT SYSTEM PERMEASE PROTEIN LACG"/>
    <property type="match status" value="1"/>
</dbReference>
<gene>
    <name evidence="9" type="ORF">LKD71_06475</name>
</gene>
<keyword evidence="4 7" id="KW-0812">Transmembrane</keyword>
<name>A0AAE3J5U6_9FIRM</name>
<keyword evidence="10" id="KW-1185">Reference proteome</keyword>
<dbReference type="PROSITE" id="PS50928">
    <property type="entry name" value="ABC_TM1"/>
    <property type="match status" value="1"/>
</dbReference>
<accession>A0AAE3J5U6</accession>
<feature type="transmembrane region" description="Helical" evidence="7">
    <location>
        <begin position="12"/>
        <end position="34"/>
    </location>
</feature>
<evidence type="ECO:0000256" key="4">
    <source>
        <dbReference type="ARBA" id="ARBA00022692"/>
    </source>
</evidence>
<dbReference type="Proteomes" id="UP001197875">
    <property type="component" value="Unassembled WGS sequence"/>
</dbReference>
<dbReference type="Pfam" id="PF00528">
    <property type="entry name" value="BPD_transp_1"/>
    <property type="match status" value="1"/>
</dbReference>
<feature type="transmembrane region" description="Helical" evidence="7">
    <location>
        <begin position="71"/>
        <end position="96"/>
    </location>
</feature>
<keyword evidence="6 7" id="KW-0472">Membrane</keyword>
<feature type="transmembrane region" description="Helical" evidence="7">
    <location>
        <begin position="143"/>
        <end position="162"/>
    </location>
</feature>
<evidence type="ECO:0000256" key="1">
    <source>
        <dbReference type="ARBA" id="ARBA00004651"/>
    </source>
</evidence>
<dbReference type="GO" id="GO:0055085">
    <property type="term" value="P:transmembrane transport"/>
    <property type="evidence" value="ECO:0007669"/>
    <property type="project" value="InterPro"/>
</dbReference>
<evidence type="ECO:0000313" key="10">
    <source>
        <dbReference type="Proteomes" id="UP001197875"/>
    </source>
</evidence>
<proteinExistence type="inferred from homology"/>
<evidence type="ECO:0000256" key="7">
    <source>
        <dbReference type="RuleBase" id="RU363032"/>
    </source>
</evidence>
<organism evidence="9 10">
    <name type="scientific">Fusicatenibacter faecihominis</name>
    <dbReference type="NCBI Taxonomy" id="2881276"/>
    <lineage>
        <taxon>Bacteria</taxon>
        <taxon>Bacillati</taxon>
        <taxon>Bacillota</taxon>
        <taxon>Clostridia</taxon>
        <taxon>Lachnospirales</taxon>
        <taxon>Lachnospiraceae</taxon>
        <taxon>Fusicatenibacter</taxon>
    </lineage>
</organism>
<dbReference type="EMBL" id="JAJEPR010000008">
    <property type="protein sequence ID" value="MCC2189448.1"/>
    <property type="molecule type" value="Genomic_DNA"/>
</dbReference>
<feature type="domain" description="ABC transmembrane type-1" evidence="8">
    <location>
        <begin position="72"/>
        <end position="266"/>
    </location>
</feature>
<comment type="similarity">
    <text evidence="7">Belongs to the binding-protein-dependent transport system permease family.</text>
</comment>
<dbReference type="InterPro" id="IPR035906">
    <property type="entry name" value="MetI-like_sf"/>
</dbReference>